<name>A0A0A9ART3_ARUDO</name>
<evidence type="ECO:0000313" key="2">
    <source>
        <dbReference type="EMBL" id="JAD49802.1"/>
    </source>
</evidence>
<proteinExistence type="predicted"/>
<dbReference type="EMBL" id="GBRH01248093">
    <property type="protein sequence ID" value="JAD49802.1"/>
    <property type="molecule type" value="Transcribed_RNA"/>
</dbReference>
<reference evidence="2" key="1">
    <citation type="submission" date="2014-09" db="EMBL/GenBank/DDBJ databases">
        <authorList>
            <person name="Magalhaes I.L.F."/>
            <person name="Oliveira U."/>
            <person name="Santos F.R."/>
            <person name="Vidigal T.H.D.A."/>
            <person name="Brescovit A.D."/>
            <person name="Santos A.J."/>
        </authorList>
    </citation>
    <scope>NUCLEOTIDE SEQUENCE</scope>
    <source>
        <tissue evidence="2">Shoot tissue taken approximately 20 cm above the soil surface</tissue>
    </source>
</reference>
<feature type="compositionally biased region" description="Polar residues" evidence="1">
    <location>
        <begin position="68"/>
        <end position="77"/>
    </location>
</feature>
<protein>
    <submittedName>
        <fullName evidence="2">Uncharacterized protein</fullName>
    </submittedName>
</protein>
<organism evidence="2">
    <name type="scientific">Arundo donax</name>
    <name type="common">Giant reed</name>
    <name type="synonym">Donax arundinaceus</name>
    <dbReference type="NCBI Taxonomy" id="35708"/>
    <lineage>
        <taxon>Eukaryota</taxon>
        <taxon>Viridiplantae</taxon>
        <taxon>Streptophyta</taxon>
        <taxon>Embryophyta</taxon>
        <taxon>Tracheophyta</taxon>
        <taxon>Spermatophyta</taxon>
        <taxon>Magnoliopsida</taxon>
        <taxon>Liliopsida</taxon>
        <taxon>Poales</taxon>
        <taxon>Poaceae</taxon>
        <taxon>PACMAD clade</taxon>
        <taxon>Arundinoideae</taxon>
        <taxon>Arundineae</taxon>
        <taxon>Arundo</taxon>
    </lineage>
</organism>
<dbReference type="AlphaFoldDB" id="A0A0A9ART3"/>
<sequence length="125" mass="13531">MPRGARSGRAGRGLTSGLPHGAGPVPDAQDERARRRPWQQRLGSRHADPRGHRCPLAALRGGPCFRSMRTQLPTTTHGARRGQDVADAGVDGGRLQVITRGGRHLRRGNFSGHGGELKGLAWFWC</sequence>
<accession>A0A0A9ART3</accession>
<reference evidence="2" key="2">
    <citation type="journal article" date="2015" name="Data Brief">
        <title>Shoot transcriptome of the giant reed, Arundo donax.</title>
        <authorList>
            <person name="Barrero R.A."/>
            <person name="Guerrero F.D."/>
            <person name="Moolhuijzen P."/>
            <person name="Goolsby J.A."/>
            <person name="Tidwell J."/>
            <person name="Bellgard S.E."/>
            <person name="Bellgard M.I."/>
        </authorList>
    </citation>
    <scope>NUCLEOTIDE SEQUENCE</scope>
    <source>
        <tissue evidence="2">Shoot tissue taken approximately 20 cm above the soil surface</tissue>
    </source>
</reference>
<feature type="compositionally biased region" description="Low complexity" evidence="1">
    <location>
        <begin position="1"/>
        <end position="18"/>
    </location>
</feature>
<feature type="region of interest" description="Disordered" evidence="1">
    <location>
        <begin position="1"/>
        <end position="88"/>
    </location>
</feature>
<evidence type="ECO:0000256" key="1">
    <source>
        <dbReference type="SAM" id="MobiDB-lite"/>
    </source>
</evidence>